<evidence type="ECO:0000256" key="3">
    <source>
        <dbReference type="ARBA" id="ARBA00022490"/>
    </source>
</evidence>
<evidence type="ECO:0000256" key="4">
    <source>
        <dbReference type="ARBA" id="ARBA00022598"/>
    </source>
</evidence>
<organism evidence="13">
    <name type="scientific">Candidatus Shikimatogenerans sp. Tduv</name>
    <dbReference type="NCBI Taxonomy" id="3158567"/>
    <lineage>
        <taxon>Bacteria</taxon>
        <taxon>Pseudomonadati</taxon>
        <taxon>Bacteroidota</taxon>
        <taxon>Flavobacteriia</taxon>
        <taxon>Flavobacteriales</taxon>
        <taxon>Candidatus Shikimatogenerans</taxon>
    </lineage>
</organism>
<keyword evidence="5" id="KW-0479">Metal-binding</keyword>
<evidence type="ECO:0000256" key="2">
    <source>
        <dbReference type="ARBA" id="ARBA00013163"/>
    </source>
</evidence>
<evidence type="ECO:0000256" key="11">
    <source>
        <dbReference type="ARBA" id="ARBA00049515"/>
    </source>
</evidence>
<dbReference type="PRINTS" id="PR01047">
    <property type="entry name" value="TRNASYNTHTHR"/>
</dbReference>
<evidence type="ECO:0000256" key="6">
    <source>
        <dbReference type="ARBA" id="ARBA00022741"/>
    </source>
</evidence>
<dbReference type="PANTHER" id="PTHR11451:SF44">
    <property type="entry name" value="THREONINE--TRNA LIGASE, CHLOROPLASTIC_MITOCHONDRIAL 2"/>
    <property type="match status" value="1"/>
</dbReference>
<dbReference type="GO" id="GO:0006435">
    <property type="term" value="P:threonyl-tRNA aminoacylation"/>
    <property type="evidence" value="ECO:0007669"/>
    <property type="project" value="InterPro"/>
</dbReference>
<evidence type="ECO:0000256" key="1">
    <source>
        <dbReference type="ARBA" id="ARBA00008226"/>
    </source>
</evidence>
<feature type="domain" description="Aminoacyl-transfer RNA synthetases class-II family profile" evidence="12">
    <location>
        <begin position="32"/>
        <end position="291"/>
    </location>
</feature>
<keyword evidence="3" id="KW-0963">Cytoplasm</keyword>
<evidence type="ECO:0000256" key="7">
    <source>
        <dbReference type="ARBA" id="ARBA00022833"/>
    </source>
</evidence>
<reference evidence="13" key="1">
    <citation type="submission" date="2024-06" db="EMBL/GenBank/DDBJ databases">
        <title>Diversity, functionality, and evolutionary history of bacterial symbionts in false click beetles (Coleoptera, Throscidae).</title>
        <authorList>
            <person name="Wierz J.C."/>
            <person name="Malm H."/>
            <person name="Kaltenpoth M."/>
            <person name="Engl T."/>
        </authorList>
    </citation>
    <scope>NUCLEOTIDE SEQUENCE</scope>
    <source>
        <strain evidence="13">Tduv</strain>
    </source>
</reference>
<keyword evidence="6" id="KW-0547">Nucleotide-binding</keyword>
<dbReference type="GO" id="GO:0005737">
    <property type="term" value="C:cytoplasm"/>
    <property type="evidence" value="ECO:0007669"/>
    <property type="project" value="InterPro"/>
</dbReference>
<dbReference type="InterPro" id="IPR036621">
    <property type="entry name" value="Anticodon-bd_dom_sf"/>
</dbReference>
<keyword evidence="9" id="KW-0648">Protein biosynthesis</keyword>
<evidence type="ECO:0000313" key="13">
    <source>
        <dbReference type="EMBL" id="XBT18428.1"/>
    </source>
</evidence>
<dbReference type="GO" id="GO:0005524">
    <property type="term" value="F:ATP binding"/>
    <property type="evidence" value="ECO:0007669"/>
    <property type="project" value="UniProtKB-KW"/>
</dbReference>
<dbReference type="InterPro" id="IPR002314">
    <property type="entry name" value="aa-tRNA-synt_IIb"/>
</dbReference>
<dbReference type="SUPFAM" id="SSF55681">
    <property type="entry name" value="Class II aaRS and biotin synthetases"/>
    <property type="match status" value="1"/>
</dbReference>
<sequence length="406" mass="49403">MYNNFNKINKILNLFILSNNLGKGLIIWLHNGLIIKSKIKNILLNLYKKKDFFLIKTPHIGLKEIYIISGHYLKYKNNFFSFNNKSNYNLKPMNCPYHCYIINILKPSKIPFRIMEFSNVYRNEKSGELKNIFRSRNFIQDDCHIFCNKKHIYEEINQIYKHIIYIYNIFNFKKYKIFLSIKSDNNKSNKFIKNSYWEKSQLFLFNFLKKKKCKFKIVKGEAAFYGPKIDFMVKDSLGKYWQLSTIQLDYNLPINFNIKYKKKIIIIHRAILGSFERFIGLLLDNNRGNLPIWLSLIHLSILPINIKFYKYSLFIKKTIEKKIKINIKIFNNFNKNFNYYIKKSELNKIPFLMLIGEKEYKNHYFSLRYKKKKKILYFKNIYKLIFFLKKKIAFPKYYKYYNDKKN</sequence>
<dbReference type="AlphaFoldDB" id="A0AAU7QRE5"/>
<dbReference type="GO" id="GO:0004829">
    <property type="term" value="F:threonine-tRNA ligase activity"/>
    <property type="evidence" value="ECO:0007669"/>
    <property type="project" value="UniProtKB-EC"/>
</dbReference>
<dbReference type="InterPro" id="IPR006195">
    <property type="entry name" value="aa-tRNA-synth_II"/>
</dbReference>
<accession>A0AAU7QRE5</accession>
<dbReference type="InterPro" id="IPR045864">
    <property type="entry name" value="aa-tRNA-synth_II/BPL/LPL"/>
</dbReference>
<dbReference type="EC" id="6.1.1.3" evidence="2"/>
<dbReference type="PROSITE" id="PS50862">
    <property type="entry name" value="AA_TRNA_LIGASE_II"/>
    <property type="match status" value="1"/>
</dbReference>
<dbReference type="FunFam" id="3.30.930.10:FF:000002">
    <property type="entry name" value="Threonine--tRNA ligase"/>
    <property type="match status" value="1"/>
</dbReference>
<dbReference type="InterPro" id="IPR002320">
    <property type="entry name" value="Thr-tRNA-ligase_IIa"/>
</dbReference>
<dbReference type="PANTHER" id="PTHR11451">
    <property type="entry name" value="THREONINE-TRNA LIGASE"/>
    <property type="match status" value="1"/>
</dbReference>
<dbReference type="Gene3D" id="3.30.930.10">
    <property type="entry name" value="Bira Bifunctional Protein, Domain 2"/>
    <property type="match status" value="1"/>
</dbReference>
<keyword evidence="7" id="KW-0862">Zinc</keyword>
<evidence type="ECO:0000256" key="5">
    <source>
        <dbReference type="ARBA" id="ARBA00022723"/>
    </source>
</evidence>
<name>A0AAU7QRE5_9FLAO</name>
<comment type="similarity">
    <text evidence="1">Belongs to the class-II aminoacyl-tRNA synthetase family.</text>
</comment>
<comment type="catalytic activity">
    <reaction evidence="11">
        <text>tRNA(Thr) + L-threonine + ATP = L-threonyl-tRNA(Thr) + AMP + diphosphate + H(+)</text>
        <dbReference type="Rhea" id="RHEA:24624"/>
        <dbReference type="Rhea" id="RHEA-COMP:9670"/>
        <dbReference type="Rhea" id="RHEA-COMP:9704"/>
        <dbReference type="ChEBI" id="CHEBI:15378"/>
        <dbReference type="ChEBI" id="CHEBI:30616"/>
        <dbReference type="ChEBI" id="CHEBI:33019"/>
        <dbReference type="ChEBI" id="CHEBI:57926"/>
        <dbReference type="ChEBI" id="CHEBI:78442"/>
        <dbReference type="ChEBI" id="CHEBI:78534"/>
        <dbReference type="ChEBI" id="CHEBI:456215"/>
        <dbReference type="EC" id="6.1.1.3"/>
    </reaction>
</comment>
<keyword evidence="4 13" id="KW-0436">Ligase</keyword>
<dbReference type="GO" id="GO:0046872">
    <property type="term" value="F:metal ion binding"/>
    <property type="evidence" value="ECO:0007669"/>
    <property type="project" value="UniProtKB-KW"/>
</dbReference>
<dbReference type="Gene3D" id="3.40.50.800">
    <property type="entry name" value="Anticodon-binding domain"/>
    <property type="match status" value="1"/>
</dbReference>
<gene>
    <name evidence="13" type="ORF">ABNO50_00310</name>
</gene>
<evidence type="ECO:0000256" key="10">
    <source>
        <dbReference type="ARBA" id="ARBA00023146"/>
    </source>
</evidence>
<dbReference type="Pfam" id="PF00587">
    <property type="entry name" value="tRNA-synt_2b"/>
    <property type="match status" value="1"/>
</dbReference>
<dbReference type="SUPFAM" id="SSF52954">
    <property type="entry name" value="Class II aaRS ABD-related"/>
    <property type="match status" value="1"/>
</dbReference>
<protein>
    <recommendedName>
        <fullName evidence="2">threonine--tRNA ligase</fullName>
        <ecNumber evidence="2">6.1.1.3</ecNumber>
    </recommendedName>
</protein>
<evidence type="ECO:0000256" key="8">
    <source>
        <dbReference type="ARBA" id="ARBA00022840"/>
    </source>
</evidence>
<keyword evidence="8" id="KW-0067">ATP-binding</keyword>
<evidence type="ECO:0000256" key="9">
    <source>
        <dbReference type="ARBA" id="ARBA00022917"/>
    </source>
</evidence>
<evidence type="ECO:0000259" key="12">
    <source>
        <dbReference type="PROSITE" id="PS50862"/>
    </source>
</evidence>
<keyword evidence="10" id="KW-0030">Aminoacyl-tRNA synthetase</keyword>
<proteinExistence type="inferred from homology"/>
<dbReference type="EMBL" id="CP157894">
    <property type="protein sequence ID" value="XBT18428.1"/>
    <property type="molecule type" value="Genomic_DNA"/>
</dbReference>